<dbReference type="EMBL" id="JAEUBD010001178">
    <property type="protein sequence ID" value="KAH3665022.1"/>
    <property type="molecule type" value="Genomic_DNA"/>
</dbReference>
<evidence type="ECO:0000313" key="2">
    <source>
        <dbReference type="Proteomes" id="UP000788993"/>
    </source>
</evidence>
<gene>
    <name evidence="1" type="ORF">OGATHE_003837</name>
</gene>
<reference evidence="1" key="2">
    <citation type="submission" date="2021-01" db="EMBL/GenBank/DDBJ databases">
        <authorList>
            <person name="Schikora-Tamarit M.A."/>
        </authorList>
    </citation>
    <scope>NUCLEOTIDE SEQUENCE</scope>
    <source>
        <strain evidence="1">NCAIM Y.01608</strain>
    </source>
</reference>
<keyword evidence="2" id="KW-1185">Reference proteome</keyword>
<dbReference type="AlphaFoldDB" id="A0A9P8P4Y1"/>
<sequence>MALSPAENSRDVGDTGAYALADRGQCALWEPDVLGQNGHQVDPGIFHLAGWNIFKQSGRNIFQIEALVGPNCDAKRLRDGLPGIAQVHVRGYPVVAVWDYVRGARDGFEIHENVARERRLQLGAFFGHKGDVCVADREVGCQGRKHLVLCDFGEVYHVFWVLVGPEELPRFFVSG</sequence>
<proteinExistence type="predicted"/>
<evidence type="ECO:0000313" key="1">
    <source>
        <dbReference type="EMBL" id="KAH3665022.1"/>
    </source>
</evidence>
<reference evidence="1" key="1">
    <citation type="journal article" date="2021" name="Open Biol.">
        <title>Shared evolutionary footprints suggest mitochondrial oxidative damage underlies multiple complex I losses in fungi.</title>
        <authorList>
            <person name="Schikora-Tamarit M.A."/>
            <person name="Marcet-Houben M."/>
            <person name="Nosek J."/>
            <person name="Gabaldon T."/>
        </authorList>
    </citation>
    <scope>NUCLEOTIDE SEQUENCE</scope>
    <source>
        <strain evidence="1">NCAIM Y.01608</strain>
    </source>
</reference>
<name>A0A9P8P4Y1_9ASCO</name>
<comment type="caution">
    <text evidence="1">The sequence shown here is derived from an EMBL/GenBank/DDBJ whole genome shotgun (WGS) entry which is preliminary data.</text>
</comment>
<accession>A0A9P8P4Y1</accession>
<protein>
    <submittedName>
        <fullName evidence="1">Uncharacterized protein</fullName>
    </submittedName>
</protein>
<organism evidence="1 2">
    <name type="scientific">Ogataea polymorpha</name>
    <dbReference type="NCBI Taxonomy" id="460523"/>
    <lineage>
        <taxon>Eukaryota</taxon>
        <taxon>Fungi</taxon>
        <taxon>Dikarya</taxon>
        <taxon>Ascomycota</taxon>
        <taxon>Saccharomycotina</taxon>
        <taxon>Pichiomycetes</taxon>
        <taxon>Pichiales</taxon>
        <taxon>Pichiaceae</taxon>
        <taxon>Ogataea</taxon>
    </lineage>
</organism>
<dbReference type="Proteomes" id="UP000788993">
    <property type="component" value="Unassembled WGS sequence"/>
</dbReference>